<name>A0ABT7A8N3_9ACTN</name>
<keyword evidence="3" id="KW-1185">Reference proteome</keyword>
<feature type="signal peptide" evidence="1">
    <location>
        <begin position="1"/>
        <end position="25"/>
    </location>
</feature>
<dbReference type="Pfam" id="PF03995">
    <property type="entry name" value="Inhibitor_I36"/>
    <property type="match status" value="1"/>
</dbReference>
<accession>A0ABT7A8N3</accession>
<organism evidence="2 3">
    <name type="scientific">Streptomyces iconiensis</name>
    <dbReference type="NCBI Taxonomy" id="1384038"/>
    <lineage>
        <taxon>Bacteria</taxon>
        <taxon>Bacillati</taxon>
        <taxon>Actinomycetota</taxon>
        <taxon>Actinomycetes</taxon>
        <taxon>Kitasatosporales</taxon>
        <taxon>Streptomycetaceae</taxon>
        <taxon>Streptomyces</taxon>
    </lineage>
</organism>
<dbReference type="RefSeq" id="WP_274047438.1">
    <property type="nucleotide sequence ID" value="NZ_JANCPR020000063.1"/>
</dbReference>
<dbReference type="EMBL" id="JANCPR020000063">
    <property type="protein sequence ID" value="MDJ1137707.1"/>
    <property type="molecule type" value="Genomic_DNA"/>
</dbReference>
<gene>
    <name evidence="2" type="ORF">NMN56_038290</name>
</gene>
<dbReference type="Proteomes" id="UP001214441">
    <property type="component" value="Unassembled WGS sequence"/>
</dbReference>
<evidence type="ECO:0000313" key="2">
    <source>
        <dbReference type="EMBL" id="MDJ1137707.1"/>
    </source>
</evidence>
<comment type="caution">
    <text evidence="2">The sequence shown here is derived from an EMBL/GenBank/DDBJ whole genome shotgun (WGS) entry which is preliminary data.</text>
</comment>
<reference evidence="2 3" key="1">
    <citation type="submission" date="2023-05" db="EMBL/GenBank/DDBJ databases">
        <title>Streptantibioticus silvisoli sp. nov., acidotolerant actinomycetes 1 from pine litter.</title>
        <authorList>
            <person name="Swiecimska M."/>
            <person name="Golinska P."/>
            <person name="Sangal V."/>
            <person name="Wachnowicz B."/>
            <person name="Goodfellow M."/>
        </authorList>
    </citation>
    <scope>NUCLEOTIDE SEQUENCE [LARGE SCALE GENOMIC DNA]</scope>
    <source>
        <strain evidence="2 3">DSM 42109</strain>
    </source>
</reference>
<evidence type="ECO:0000256" key="1">
    <source>
        <dbReference type="SAM" id="SignalP"/>
    </source>
</evidence>
<proteinExistence type="predicted"/>
<keyword evidence="1" id="KW-0732">Signal</keyword>
<dbReference type="Gene3D" id="2.60.20.10">
    <property type="entry name" value="Crystallins"/>
    <property type="match status" value="1"/>
</dbReference>
<feature type="chain" id="PRO_5046863109" evidence="1">
    <location>
        <begin position="26"/>
        <end position="152"/>
    </location>
</feature>
<evidence type="ECO:0000313" key="3">
    <source>
        <dbReference type="Proteomes" id="UP001214441"/>
    </source>
</evidence>
<sequence>MNRKIALVAASTALLFASAVGSASAQERTEPAGNAGAPAGVIKPVQLKTAEARIAAWDNCLHGQACLFQNKDGNANSPGQTMYVVPSCNRVYTLDSSMNNRASSLWNRAGSTLNIYNGNGGVTMLGSYGAFGPPINLPTNFNDKISSVYAPC</sequence>
<protein>
    <submittedName>
        <fullName evidence="2">Peptidase inhibitor family I36 protein</fullName>
    </submittedName>
</protein>